<protein>
    <submittedName>
        <fullName evidence="3">Uncharacterized protein</fullName>
    </submittedName>
</protein>
<feature type="compositionally biased region" description="Polar residues" evidence="1">
    <location>
        <begin position="106"/>
        <end position="122"/>
    </location>
</feature>
<feature type="compositionally biased region" description="Acidic residues" evidence="1">
    <location>
        <begin position="236"/>
        <end position="284"/>
    </location>
</feature>
<feature type="compositionally biased region" description="Acidic residues" evidence="1">
    <location>
        <begin position="315"/>
        <end position="324"/>
    </location>
</feature>
<keyword evidence="2" id="KW-0732">Signal</keyword>
<sequence length="324" mass="35378">MKRIISIGVTFLSVLVLSACGNSDSAQHSNSNSVKQSKVSKTHKQVSPSVNSATNNSASSSSTNQAAESSSNSNQATTSGPQFPSSFQRTWFGYNSYTHNIDTITFSNNRSTDSSGDSSTIHSTEERTNDDNAILNAKKQPTTPEEKQKLDHWGLFNEVHLDNGENWINIMGWYQTAGDGEFYRVANENINGQSTPVLFDAGGAEIWINEHYYTSKDIALQMKDKNFPGDRTRDDNDSDSNDQSDSDSDTNDSSGDDETDSNDDTDSNNDDSDDSTSDSNDNDSDSNTQQSDSDSDQDSSSSDDQDDSNNTVDSNNDDQSDQND</sequence>
<dbReference type="PATRIC" id="fig|1114972.6.peg.1693"/>
<feature type="compositionally biased region" description="Basic and acidic residues" evidence="1">
    <location>
        <begin position="225"/>
        <end position="235"/>
    </location>
</feature>
<name>A0A0R1RIR1_9LACO</name>
<organism evidence="3 4">
    <name type="scientific">Furfurilactobacillus rossiae DSM 15814</name>
    <dbReference type="NCBI Taxonomy" id="1114972"/>
    <lineage>
        <taxon>Bacteria</taxon>
        <taxon>Bacillati</taxon>
        <taxon>Bacillota</taxon>
        <taxon>Bacilli</taxon>
        <taxon>Lactobacillales</taxon>
        <taxon>Lactobacillaceae</taxon>
        <taxon>Furfurilactobacillus</taxon>
    </lineage>
</organism>
<feature type="region of interest" description="Disordered" evidence="1">
    <location>
        <begin position="225"/>
        <end position="324"/>
    </location>
</feature>
<dbReference type="EMBL" id="AZFF01000003">
    <property type="protein sequence ID" value="KRL56572.1"/>
    <property type="molecule type" value="Genomic_DNA"/>
</dbReference>
<gene>
    <name evidence="3" type="ORF">FD35_GL001666</name>
</gene>
<evidence type="ECO:0000313" key="4">
    <source>
        <dbReference type="Proteomes" id="UP000051999"/>
    </source>
</evidence>
<feature type="region of interest" description="Disordered" evidence="1">
    <location>
        <begin position="106"/>
        <end position="134"/>
    </location>
</feature>
<dbReference type="OrthoDB" id="2293239at2"/>
<feature type="signal peptide" evidence="2">
    <location>
        <begin position="1"/>
        <end position="21"/>
    </location>
</feature>
<dbReference type="PROSITE" id="PS51257">
    <property type="entry name" value="PROKAR_LIPOPROTEIN"/>
    <property type="match status" value="1"/>
</dbReference>
<evidence type="ECO:0000256" key="1">
    <source>
        <dbReference type="SAM" id="MobiDB-lite"/>
    </source>
</evidence>
<dbReference type="RefSeq" id="WP_017262206.1">
    <property type="nucleotide sequence ID" value="NZ_AUAW01000005.1"/>
</dbReference>
<evidence type="ECO:0000313" key="3">
    <source>
        <dbReference type="EMBL" id="KRL56572.1"/>
    </source>
</evidence>
<feature type="chain" id="PRO_5039362152" evidence="2">
    <location>
        <begin position="22"/>
        <end position="324"/>
    </location>
</feature>
<dbReference type="AlphaFoldDB" id="A0A0R1RIR1"/>
<feature type="region of interest" description="Disordered" evidence="1">
    <location>
        <begin position="23"/>
        <end position="84"/>
    </location>
</feature>
<dbReference type="STRING" id="1114972.FD35_GL001666"/>
<reference evidence="3 4" key="1">
    <citation type="journal article" date="2015" name="Genome Announc.">
        <title>Expanding the biotechnology potential of lactobacilli through comparative genomics of 213 strains and associated genera.</title>
        <authorList>
            <person name="Sun Z."/>
            <person name="Harris H.M."/>
            <person name="McCann A."/>
            <person name="Guo C."/>
            <person name="Argimon S."/>
            <person name="Zhang W."/>
            <person name="Yang X."/>
            <person name="Jeffery I.B."/>
            <person name="Cooney J.C."/>
            <person name="Kagawa T.F."/>
            <person name="Liu W."/>
            <person name="Song Y."/>
            <person name="Salvetti E."/>
            <person name="Wrobel A."/>
            <person name="Rasinkangas P."/>
            <person name="Parkhill J."/>
            <person name="Rea M.C."/>
            <person name="O'Sullivan O."/>
            <person name="Ritari J."/>
            <person name="Douillard F.P."/>
            <person name="Paul Ross R."/>
            <person name="Yang R."/>
            <person name="Briner A.E."/>
            <person name="Felis G.E."/>
            <person name="de Vos W.M."/>
            <person name="Barrangou R."/>
            <person name="Klaenhammer T.R."/>
            <person name="Caufield P.W."/>
            <person name="Cui Y."/>
            <person name="Zhang H."/>
            <person name="O'Toole P.W."/>
        </authorList>
    </citation>
    <scope>NUCLEOTIDE SEQUENCE [LARGE SCALE GENOMIC DNA]</scope>
    <source>
        <strain evidence="3 4">DSM 15814</strain>
    </source>
</reference>
<feature type="compositionally biased region" description="Low complexity" evidence="1">
    <location>
        <begin position="51"/>
        <end position="79"/>
    </location>
</feature>
<accession>A0A0R1RIR1</accession>
<proteinExistence type="predicted"/>
<comment type="caution">
    <text evidence="3">The sequence shown here is derived from an EMBL/GenBank/DDBJ whole genome shotgun (WGS) entry which is preliminary data.</text>
</comment>
<evidence type="ECO:0000256" key="2">
    <source>
        <dbReference type="SAM" id="SignalP"/>
    </source>
</evidence>
<dbReference type="Proteomes" id="UP000051999">
    <property type="component" value="Unassembled WGS sequence"/>
</dbReference>
<feature type="compositionally biased region" description="Acidic residues" evidence="1">
    <location>
        <begin position="293"/>
        <end position="307"/>
    </location>
</feature>
<keyword evidence="4" id="KW-1185">Reference proteome</keyword>